<comment type="subcellular location">
    <subcellularLocation>
        <location evidence="2">Cell inner membrane</location>
        <topology evidence="2">Single-pass membrane protein</topology>
        <orientation evidence="2">Cytoplasmic side</orientation>
    </subcellularLocation>
</comment>
<feature type="binding site" evidence="2">
    <location>
        <position position="370"/>
    </location>
    <ligand>
        <name>Fe cation</name>
        <dbReference type="ChEBI" id="CHEBI:24875"/>
    </ligand>
</feature>
<feature type="domain" description="LapB rubredoxin metal binding" evidence="4">
    <location>
        <begin position="354"/>
        <end position="378"/>
    </location>
</feature>
<keyword evidence="2 3" id="KW-1133">Transmembrane helix</keyword>
<dbReference type="NCBIfam" id="NF008757">
    <property type="entry name" value="PRK11788.1-5"/>
    <property type="match status" value="1"/>
</dbReference>
<sequence>MEFEYWWLLTFPLFFSLGWMAARIDIKHVLSESRRLPASYFQGLNFLLNEQTDKAIEAFIEIAKADNETVELQFALGSLFRRRGEVERAIRMHQSLLERSDLEEEKKLTAMNELGQDYLKAGLLDRAEQVFSELQQTRYSSGALKYLLEIYVLEKDWLKAVEAAHRLGEISSRSYQVEIAHFFCELAASEIAHSDHAAARQHLDEALRVNRDSVRANILHGDIEVAEGRHDAAIQCWKRVETQNPAHLALVAERLLASHRTLDRFAEGMDLLRGYLARYGSLDMLNVIFQAVLETEGPQVAYQLARDELRRNPSMRGLDRLLEAQLMEAPAERRQDLQLVHNLIHQHSAGLALYRCENCGFRARQYFWHCPACGKWETYPPRRSEETEVLVKASMQDLM</sequence>
<dbReference type="Proteomes" id="UP000015559">
    <property type="component" value="Chromosome"/>
</dbReference>
<evidence type="ECO:0000313" key="6">
    <source>
        <dbReference type="Proteomes" id="UP000015559"/>
    </source>
</evidence>
<dbReference type="OrthoDB" id="507476at2"/>
<comment type="similarity">
    <text evidence="2">Belongs to the LapB family.</text>
</comment>
<proteinExistence type="inferred from homology"/>
<dbReference type="GO" id="GO:0008653">
    <property type="term" value="P:lipopolysaccharide metabolic process"/>
    <property type="evidence" value="ECO:0007669"/>
    <property type="project" value="InterPro"/>
</dbReference>
<evidence type="ECO:0000256" key="2">
    <source>
        <dbReference type="HAMAP-Rule" id="MF_00994"/>
    </source>
</evidence>
<accession>S6AFZ7</accession>
<dbReference type="Pfam" id="PF18073">
    <property type="entry name" value="Zn_ribbon_LapB"/>
    <property type="match status" value="1"/>
</dbReference>
<feature type="binding site" evidence="2">
    <location>
        <position position="373"/>
    </location>
    <ligand>
        <name>Fe cation</name>
        <dbReference type="ChEBI" id="CHEBI:24875"/>
    </ligand>
</feature>
<dbReference type="STRING" id="1163617.SCD_n01037"/>
<keyword evidence="2" id="KW-0408">Iron</keyword>
<keyword evidence="6" id="KW-1185">Reference proteome</keyword>
<feature type="binding site" evidence="2">
    <location>
        <position position="356"/>
    </location>
    <ligand>
        <name>Fe cation</name>
        <dbReference type="ChEBI" id="CHEBI:24875"/>
    </ligand>
</feature>
<keyword evidence="2" id="KW-0997">Cell inner membrane</keyword>
<dbReference type="InterPro" id="IPR041166">
    <property type="entry name" value="Rubredoxin_2"/>
</dbReference>
<evidence type="ECO:0000256" key="1">
    <source>
        <dbReference type="ARBA" id="ARBA00022723"/>
    </source>
</evidence>
<dbReference type="HAMAP" id="MF_00994">
    <property type="entry name" value="LPS_assembly_LapB"/>
    <property type="match status" value="1"/>
</dbReference>
<dbReference type="SUPFAM" id="SSF81901">
    <property type="entry name" value="HCP-like"/>
    <property type="match status" value="1"/>
</dbReference>
<keyword evidence="2 3" id="KW-0472">Membrane</keyword>
<evidence type="ECO:0000313" key="5">
    <source>
        <dbReference type="EMBL" id="BAN34876.1"/>
    </source>
</evidence>
<dbReference type="HOGENOM" id="CLU_059365_1_0_4"/>
<feature type="topological domain" description="Cytoplasmic" evidence="2">
    <location>
        <begin position="23"/>
        <end position="399"/>
    </location>
</feature>
<feature type="binding site" evidence="2">
    <location>
        <position position="359"/>
    </location>
    <ligand>
        <name>Fe cation</name>
        <dbReference type="ChEBI" id="CHEBI:24875"/>
    </ligand>
</feature>
<evidence type="ECO:0000259" key="4">
    <source>
        <dbReference type="Pfam" id="PF18073"/>
    </source>
</evidence>
<comment type="function">
    <text evidence="2">Modulates cellular lipopolysaccharide (LPS) levels by regulating LpxC, which is involved in lipid A biosynthesis. May act by modulating the proteolytic activity of FtsH towards LpxC. May also coordinate assembly of proteins involved in LPS synthesis at the plasma membrane.</text>
</comment>
<dbReference type="InterPro" id="IPR011990">
    <property type="entry name" value="TPR-like_helical_dom_sf"/>
</dbReference>
<dbReference type="AlphaFoldDB" id="S6AFZ7"/>
<keyword evidence="2" id="KW-1003">Cell membrane</keyword>
<feature type="transmembrane region" description="Helical" evidence="3">
    <location>
        <begin position="6"/>
        <end position="26"/>
    </location>
</feature>
<dbReference type="NCBIfam" id="NF008755">
    <property type="entry name" value="PRK11788.1-3"/>
    <property type="match status" value="1"/>
</dbReference>
<dbReference type="InterPro" id="IPR030865">
    <property type="entry name" value="LapB"/>
</dbReference>
<dbReference type="Gene3D" id="1.25.40.10">
    <property type="entry name" value="Tetratricopeptide repeat domain"/>
    <property type="match status" value="2"/>
</dbReference>
<dbReference type="Pfam" id="PF13432">
    <property type="entry name" value="TPR_16"/>
    <property type="match status" value="2"/>
</dbReference>
<dbReference type="GO" id="GO:0046890">
    <property type="term" value="P:regulation of lipid biosynthetic process"/>
    <property type="evidence" value="ECO:0007669"/>
    <property type="project" value="UniProtKB-UniRule"/>
</dbReference>
<gene>
    <name evidence="2" type="primary">lapB</name>
    <name evidence="5" type="ORF">SCD_n01037</name>
</gene>
<dbReference type="RefSeq" id="WP_009206174.1">
    <property type="nucleotide sequence ID" value="NC_022357.1"/>
</dbReference>
<dbReference type="GO" id="GO:0005506">
    <property type="term" value="F:iron ion binding"/>
    <property type="evidence" value="ECO:0007669"/>
    <property type="project" value="UniProtKB-UniRule"/>
</dbReference>
<protein>
    <recommendedName>
        <fullName evidence="2">Lipopolysaccharide assembly protein B</fullName>
    </recommendedName>
</protein>
<organism evidence="5 6">
    <name type="scientific">Sulfuricella denitrificans (strain DSM 22764 / NBRC 105220 / skB26)</name>
    <dbReference type="NCBI Taxonomy" id="1163617"/>
    <lineage>
        <taxon>Bacteria</taxon>
        <taxon>Pseudomonadati</taxon>
        <taxon>Pseudomonadota</taxon>
        <taxon>Betaproteobacteria</taxon>
        <taxon>Nitrosomonadales</taxon>
        <taxon>Sulfuricellaceae</taxon>
        <taxon>Sulfuricella</taxon>
    </lineage>
</organism>
<evidence type="ECO:0000256" key="3">
    <source>
        <dbReference type="SAM" id="Phobius"/>
    </source>
</evidence>
<dbReference type="EMBL" id="AP013066">
    <property type="protein sequence ID" value="BAN34876.1"/>
    <property type="molecule type" value="Genomic_DNA"/>
</dbReference>
<keyword evidence="1 2" id="KW-0479">Metal-binding</keyword>
<name>S6AFZ7_SULDS</name>
<keyword evidence="2" id="KW-0677">Repeat</keyword>
<dbReference type="InterPro" id="IPR019734">
    <property type="entry name" value="TPR_rpt"/>
</dbReference>
<keyword evidence="2 3" id="KW-0812">Transmembrane</keyword>
<keyword evidence="2" id="KW-0802">TPR repeat</keyword>
<dbReference type="SMART" id="SM00028">
    <property type="entry name" value="TPR"/>
    <property type="match status" value="5"/>
</dbReference>
<dbReference type="KEGG" id="sdr:SCD_n01037"/>
<dbReference type="eggNOG" id="COG2956">
    <property type="taxonomic scope" value="Bacteria"/>
</dbReference>
<reference evidence="5 6" key="1">
    <citation type="journal article" date="2012" name="Appl. Environ. Microbiol.">
        <title>Draft genome sequence of a psychrotolerant sulfur-oxidizing bacterium, Sulfuricella denitrificans skB26, and proteomic insights into cold adaptation.</title>
        <authorList>
            <person name="Watanabe T."/>
            <person name="Kojima H."/>
            <person name="Fukui M."/>
        </authorList>
    </citation>
    <scope>NUCLEOTIDE SEQUENCE [LARGE SCALE GENOMIC DNA]</scope>
    <source>
        <strain evidence="6">skB26</strain>
    </source>
</reference>
<dbReference type="GO" id="GO:0009898">
    <property type="term" value="C:cytoplasmic side of plasma membrane"/>
    <property type="evidence" value="ECO:0007669"/>
    <property type="project" value="UniProtKB-UniRule"/>
</dbReference>